<dbReference type="RefSeq" id="WP_062090291.1">
    <property type="nucleotide sequence ID" value="NZ_FCOK02000050.1"/>
</dbReference>
<name>A0A158IH78_9BURK</name>
<evidence type="ECO:0000313" key="2">
    <source>
        <dbReference type="Proteomes" id="UP000054683"/>
    </source>
</evidence>
<dbReference type="EMBL" id="FCOK02000050">
    <property type="protein sequence ID" value="SAL55639.1"/>
    <property type="molecule type" value="Genomic_DNA"/>
</dbReference>
<gene>
    <name evidence="1" type="ORF">AWB69_05977</name>
</gene>
<dbReference type="OrthoDB" id="8137294at2"/>
<dbReference type="AlphaFoldDB" id="A0A158IH78"/>
<evidence type="ECO:0000313" key="1">
    <source>
        <dbReference type="EMBL" id="SAL55639.1"/>
    </source>
</evidence>
<accession>A0A158IH78</accession>
<protein>
    <submittedName>
        <fullName evidence="1">Uncharacterized protein</fullName>
    </submittedName>
</protein>
<proteinExistence type="predicted"/>
<reference evidence="1 2" key="1">
    <citation type="submission" date="2016-01" db="EMBL/GenBank/DDBJ databases">
        <authorList>
            <person name="Oliw E.H."/>
        </authorList>
    </citation>
    <scope>NUCLEOTIDE SEQUENCE [LARGE SCALE GENOMIC DNA]</scope>
    <source>
        <strain evidence="1">LMG 27134</strain>
    </source>
</reference>
<dbReference type="Proteomes" id="UP000054683">
    <property type="component" value="Unassembled WGS sequence"/>
</dbReference>
<organism evidence="1 2">
    <name type="scientific">Caballeronia udeis</name>
    <dbReference type="NCBI Taxonomy" id="1232866"/>
    <lineage>
        <taxon>Bacteria</taxon>
        <taxon>Pseudomonadati</taxon>
        <taxon>Pseudomonadota</taxon>
        <taxon>Betaproteobacteria</taxon>
        <taxon>Burkholderiales</taxon>
        <taxon>Burkholderiaceae</taxon>
        <taxon>Caballeronia</taxon>
    </lineage>
</organism>
<sequence length="84" mass="8402">MSGIVTTNAPYPPATTQIGDSQNGTLTGISCDGPCVCTIYSAAGVALHSISSQLDVNEALSIAFTGGPPTITQNTPSAINVSFS</sequence>